<dbReference type="Proteomes" id="UP000319792">
    <property type="component" value="Unassembled WGS sequence"/>
</dbReference>
<dbReference type="OrthoDB" id="9148135at2"/>
<dbReference type="RefSeq" id="WP_146430536.1">
    <property type="nucleotide sequence ID" value="NZ_VIGV01000001.1"/>
</dbReference>
<organism evidence="1 2">
    <name type="scientific">Tsukamurella sputi</name>
    <dbReference type="NCBI Taxonomy" id="2591848"/>
    <lineage>
        <taxon>Bacteria</taxon>
        <taxon>Bacillati</taxon>
        <taxon>Actinomycetota</taxon>
        <taxon>Actinomycetes</taxon>
        <taxon>Mycobacteriales</taxon>
        <taxon>Tsukamurellaceae</taxon>
        <taxon>Tsukamurella</taxon>
    </lineage>
</organism>
<protein>
    <submittedName>
        <fullName evidence="1">Winged helix DNA-binding domain-containing protein</fullName>
    </submittedName>
</protein>
<gene>
    <name evidence="1" type="ORF">FK268_01805</name>
</gene>
<name>A0A5C5RV45_9ACTN</name>
<dbReference type="PANTHER" id="PTHR38479">
    <property type="entry name" value="LMO0824 PROTEIN"/>
    <property type="match status" value="1"/>
</dbReference>
<dbReference type="PANTHER" id="PTHR38479:SF2">
    <property type="entry name" value="WINGED HELIX DNA-BINDING DOMAIN-CONTAINING PROTEIN"/>
    <property type="match status" value="1"/>
</dbReference>
<dbReference type="EMBL" id="VIGV01000001">
    <property type="protein sequence ID" value="TWS26011.1"/>
    <property type="molecule type" value="Genomic_DNA"/>
</dbReference>
<proteinExistence type="predicted"/>
<comment type="caution">
    <text evidence="1">The sequence shown here is derived from an EMBL/GenBank/DDBJ whole genome shotgun (WGS) entry which is preliminary data.</text>
</comment>
<sequence length="372" mass="40164">MGTTASADPEVRLLRALRLRAQGLVPGVQDWRTAQDAARGMLAIQAQDAAAARFALSLRASEHPDDARVLADLAERRLTRNRPMRGTLQITAPEDLHWLSAALTVRSRADAAKRRPRLGITEPMMADAEKVIRAQLADGRSMTRPELVAACADAGLPLDNAQTGHILRDLTELMAIVFADPTSKTDAFALADEWIADRHEPDHALGEMVSRFVAARGPVTRQDIGKWAYLPMGAVDEGIEAAGGSVGTETIAGTRYLVTPGTVDITDAQVDEALATPLLLPGFDEYIIGYGSRAPQLDEEYLTRIIPGRNGVFKPMVVVDGEIVGTWSRKATAKKVTVELEPFTTITVATRKRLAGPARAYGRFLGLEATLA</sequence>
<evidence type="ECO:0000313" key="2">
    <source>
        <dbReference type="Proteomes" id="UP000319792"/>
    </source>
</evidence>
<keyword evidence="1" id="KW-0238">DNA-binding</keyword>
<dbReference type="GO" id="GO:0003677">
    <property type="term" value="F:DNA binding"/>
    <property type="evidence" value="ECO:0007669"/>
    <property type="project" value="UniProtKB-KW"/>
</dbReference>
<keyword evidence="2" id="KW-1185">Reference proteome</keyword>
<dbReference type="InterPro" id="IPR009351">
    <property type="entry name" value="AlkZ-like"/>
</dbReference>
<accession>A0A5C5RV45</accession>
<reference evidence="1 2" key="2">
    <citation type="submission" date="2019-08" db="EMBL/GenBank/DDBJ databases">
        <title>Tsukamurella conjunctivitidis sp. nov., Tsukamurella assacharolytica sp. nov. and Tsukamurella sputae sp. nov. isolated from patients with conjunctivitis, bacteraemia (lymphoma) and respiratory infection (sputum) in Hong Kong.</title>
        <authorList>
            <person name="Fok K.M.N."/>
            <person name="Fong J.Y.H."/>
        </authorList>
    </citation>
    <scope>NUCLEOTIDE SEQUENCE [LARGE SCALE GENOMIC DNA]</scope>
    <source>
        <strain evidence="1 2">HKU70</strain>
    </source>
</reference>
<dbReference type="AlphaFoldDB" id="A0A5C5RV45"/>
<evidence type="ECO:0000313" key="1">
    <source>
        <dbReference type="EMBL" id="TWS26011.1"/>
    </source>
</evidence>
<reference evidence="1 2" key="1">
    <citation type="submission" date="2019-06" db="EMBL/GenBank/DDBJ databases">
        <authorList>
            <person name="Teng J.L.L."/>
            <person name="Lee H.H."/>
            <person name="Lau S.K.P."/>
            <person name="Woo P.C.Y."/>
        </authorList>
    </citation>
    <scope>NUCLEOTIDE SEQUENCE [LARGE SCALE GENOMIC DNA]</scope>
    <source>
        <strain evidence="1 2">HKU70</strain>
    </source>
</reference>
<dbReference type="Pfam" id="PF06224">
    <property type="entry name" value="AlkZ-like"/>
    <property type="match status" value="1"/>
</dbReference>